<organism evidence="1 2">
    <name type="scientific">Deinococcus malanensis</name>
    <dbReference type="NCBI Taxonomy" id="1706855"/>
    <lineage>
        <taxon>Bacteria</taxon>
        <taxon>Thermotogati</taxon>
        <taxon>Deinococcota</taxon>
        <taxon>Deinococci</taxon>
        <taxon>Deinococcales</taxon>
        <taxon>Deinococcaceae</taxon>
        <taxon>Deinococcus</taxon>
    </lineage>
</organism>
<comment type="caution">
    <text evidence="1">The sequence shown here is derived from an EMBL/GenBank/DDBJ whole genome shotgun (WGS) entry which is preliminary data.</text>
</comment>
<dbReference type="RefSeq" id="WP_189003553.1">
    <property type="nucleotide sequence ID" value="NZ_BMPP01000001.1"/>
</dbReference>
<evidence type="ECO:0000313" key="2">
    <source>
        <dbReference type="Proteomes" id="UP000647587"/>
    </source>
</evidence>
<gene>
    <name evidence="1" type="ORF">GCM10008955_01180</name>
</gene>
<evidence type="ECO:0000313" key="1">
    <source>
        <dbReference type="EMBL" id="GGK11709.1"/>
    </source>
</evidence>
<protein>
    <submittedName>
        <fullName evidence="1">Uncharacterized protein</fullName>
    </submittedName>
</protein>
<keyword evidence="2" id="KW-1185">Reference proteome</keyword>
<proteinExistence type="predicted"/>
<reference evidence="2" key="1">
    <citation type="journal article" date="2019" name="Int. J. Syst. Evol. Microbiol.">
        <title>The Global Catalogue of Microorganisms (GCM) 10K type strain sequencing project: providing services to taxonomists for standard genome sequencing and annotation.</title>
        <authorList>
            <consortium name="The Broad Institute Genomics Platform"/>
            <consortium name="The Broad Institute Genome Sequencing Center for Infectious Disease"/>
            <person name="Wu L."/>
            <person name="Ma J."/>
        </authorList>
    </citation>
    <scope>NUCLEOTIDE SEQUENCE [LARGE SCALE GENOMIC DNA]</scope>
    <source>
        <strain evidence="2">JCM 30331</strain>
    </source>
</reference>
<name>A0ABQ2EHH2_9DEIO</name>
<dbReference type="EMBL" id="BMPP01000001">
    <property type="protein sequence ID" value="GGK11709.1"/>
    <property type="molecule type" value="Genomic_DNA"/>
</dbReference>
<accession>A0ABQ2EHH2</accession>
<sequence>MTGPGTLDLRADLTPDVRQLLADFGHDLTLVVGNGSASWNTPASALGITHELRGLLMPTPLRRLQVTAASELPVPSYVAYLAGADVSADLSTPGWHIQHQGQNYYPTRDARDEGGQGVVWVLDLAAPGEVTERGNPSEPGWTD</sequence>
<dbReference type="Proteomes" id="UP000647587">
    <property type="component" value="Unassembled WGS sequence"/>
</dbReference>